<evidence type="ECO:0000313" key="2">
    <source>
        <dbReference type="Proteomes" id="UP000265520"/>
    </source>
</evidence>
<feature type="non-terminal residue" evidence="1">
    <location>
        <position position="120"/>
    </location>
</feature>
<accession>A0A392QQL0</accession>
<comment type="caution">
    <text evidence="1">The sequence shown here is derived from an EMBL/GenBank/DDBJ whole genome shotgun (WGS) entry which is preliminary data.</text>
</comment>
<sequence length="120" mass="12997">MSPYIASSFTPYTEVSLGLLSIVPLFQGTPCPPGGSQEIDPSLNVDKFLPEFSKSDGFPNLVRTSFPPLALVPTARAPPGRTFTSQSSTKSGSNNWPVTCAYRFLQQENVKDKITLGFPL</sequence>
<name>A0A392QQL0_9FABA</name>
<dbReference type="EMBL" id="LXQA010153868">
    <property type="protein sequence ID" value="MCI26538.1"/>
    <property type="molecule type" value="Genomic_DNA"/>
</dbReference>
<evidence type="ECO:0000313" key="1">
    <source>
        <dbReference type="EMBL" id="MCI26538.1"/>
    </source>
</evidence>
<dbReference type="AlphaFoldDB" id="A0A392QQL0"/>
<proteinExistence type="predicted"/>
<keyword evidence="2" id="KW-1185">Reference proteome</keyword>
<protein>
    <submittedName>
        <fullName evidence="1">Uncharacterized protein</fullName>
    </submittedName>
</protein>
<reference evidence="1 2" key="1">
    <citation type="journal article" date="2018" name="Front. Plant Sci.">
        <title>Red Clover (Trifolium pratense) and Zigzag Clover (T. medium) - A Picture of Genomic Similarities and Differences.</title>
        <authorList>
            <person name="Dluhosova J."/>
            <person name="Istvanek J."/>
            <person name="Nedelnik J."/>
            <person name="Repkova J."/>
        </authorList>
    </citation>
    <scope>NUCLEOTIDE SEQUENCE [LARGE SCALE GENOMIC DNA]</scope>
    <source>
        <strain evidence="2">cv. 10/8</strain>
        <tissue evidence="1">Leaf</tissue>
    </source>
</reference>
<organism evidence="1 2">
    <name type="scientific">Trifolium medium</name>
    <dbReference type="NCBI Taxonomy" id="97028"/>
    <lineage>
        <taxon>Eukaryota</taxon>
        <taxon>Viridiplantae</taxon>
        <taxon>Streptophyta</taxon>
        <taxon>Embryophyta</taxon>
        <taxon>Tracheophyta</taxon>
        <taxon>Spermatophyta</taxon>
        <taxon>Magnoliopsida</taxon>
        <taxon>eudicotyledons</taxon>
        <taxon>Gunneridae</taxon>
        <taxon>Pentapetalae</taxon>
        <taxon>rosids</taxon>
        <taxon>fabids</taxon>
        <taxon>Fabales</taxon>
        <taxon>Fabaceae</taxon>
        <taxon>Papilionoideae</taxon>
        <taxon>50 kb inversion clade</taxon>
        <taxon>NPAAA clade</taxon>
        <taxon>Hologalegina</taxon>
        <taxon>IRL clade</taxon>
        <taxon>Trifolieae</taxon>
        <taxon>Trifolium</taxon>
    </lineage>
</organism>
<dbReference type="Proteomes" id="UP000265520">
    <property type="component" value="Unassembled WGS sequence"/>
</dbReference>